<feature type="domain" description="EamA" evidence="2">
    <location>
        <begin position="23"/>
        <end position="156"/>
    </location>
</feature>
<feature type="transmembrane region" description="Helical" evidence="1">
    <location>
        <begin position="243"/>
        <end position="264"/>
    </location>
</feature>
<dbReference type="GO" id="GO:0016020">
    <property type="term" value="C:membrane"/>
    <property type="evidence" value="ECO:0007669"/>
    <property type="project" value="InterPro"/>
</dbReference>
<evidence type="ECO:0000256" key="1">
    <source>
        <dbReference type="SAM" id="Phobius"/>
    </source>
</evidence>
<feature type="transmembrane region" description="Helical" evidence="1">
    <location>
        <begin position="162"/>
        <end position="184"/>
    </location>
</feature>
<feature type="transmembrane region" description="Helical" evidence="1">
    <location>
        <begin position="21"/>
        <end position="38"/>
    </location>
</feature>
<accession>A0A1M7JVF8</accession>
<dbReference type="InterPro" id="IPR000620">
    <property type="entry name" value="EamA_dom"/>
</dbReference>
<dbReference type="SUPFAM" id="SSF103481">
    <property type="entry name" value="Multidrug resistance efflux transporter EmrE"/>
    <property type="match status" value="2"/>
</dbReference>
<feature type="transmembrane region" description="Helical" evidence="1">
    <location>
        <begin position="139"/>
        <end position="156"/>
    </location>
</feature>
<dbReference type="PANTHER" id="PTHR22911">
    <property type="entry name" value="ACYL-MALONYL CONDENSING ENZYME-RELATED"/>
    <property type="match status" value="1"/>
</dbReference>
<feature type="transmembrane region" description="Helical" evidence="1">
    <location>
        <begin position="50"/>
        <end position="77"/>
    </location>
</feature>
<evidence type="ECO:0000259" key="2">
    <source>
        <dbReference type="Pfam" id="PF00892"/>
    </source>
</evidence>
<organism evidence="3 4">
    <name type="scientific">Roseovarius litoreus</name>
    <dbReference type="NCBI Taxonomy" id="1155722"/>
    <lineage>
        <taxon>Bacteria</taxon>
        <taxon>Pseudomonadati</taxon>
        <taxon>Pseudomonadota</taxon>
        <taxon>Alphaproteobacteria</taxon>
        <taxon>Rhodobacterales</taxon>
        <taxon>Roseobacteraceae</taxon>
        <taxon>Roseovarius</taxon>
    </lineage>
</organism>
<proteinExistence type="predicted"/>
<feature type="transmembrane region" description="Helical" evidence="1">
    <location>
        <begin position="298"/>
        <end position="315"/>
    </location>
</feature>
<name>A0A1M7JVF8_9RHOB</name>
<reference evidence="3 4" key="1">
    <citation type="submission" date="2016-11" db="EMBL/GenBank/DDBJ databases">
        <authorList>
            <person name="Varghese N."/>
            <person name="Submissions S."/>
        </authorList>
    </citation>
    <scope>NUCLEOTIDE SEQUENCE [LARGE SCALE GENOMIC DNA]</scope>
    <source>
        <strain evidence="3 4">DSM 28249</strain>
    </source>
</reference>
<feature type="transmembrane region" description="Helical" evidence="1">
    <location>
        <begin position="271"/>
        <end position="292"/>
    </location>
</feature>
<evidence type="ECO:0000313" key="3">
    <source>
        <dbReference type="EMBL" id="SHM57080.1"/>
    </source>
</evidence>
<dbReference type="EMBL" id="FRCB01000009">
    <property type="protein sequence ID" value="SHM57080.1"/>
    <property type="molecule type" value="Genomic_DNA"/>
</dbReference>
<dbReference type="AlphaFoldDB" id="A0A1M7JVF8"/>
<dbReference type="Pfam" id="PF00892">
    <property type="entry name" value="EamA"/>
    <property type="match status" value="1"/>
</dbReference>
<evidence type="ECO:0000313" key="4">
    <source>
        <dbReference type="Proteomes" id="UP000322545"/>
    </source>
</evidence>
<sequence>MYPPQDKLRIFMTTSAIQRSNLMGALFALAAVMCFSLNDVGIKFLSDRYALHQVILIRSVIGTLILLAVIMPLAGGLRVMRTRRFGAHLLRGVCVVFANMCLFLGLAAMPIADAVAVFFVSPLIITIFSVIFLRETVGARRWAAIAVGFIGVMVIVKPGTTAFQLASLLPIAAATLYAVMHIVARKIGGTESAATMAFYIQSTFIVASVIFGLTLGHGSFAGSGHPSLEFLLRAWGPIAPEDWPILAMLGVSGVFGGFFISQAYRLSEAAFAAPFEYVAMPMAIMWGVTVFGTWPAPTAWIGIALIIGSGLYLIWRESTKGRTLAAKAPRRR</sequence>
<dbReference type="Proteomes" id="UP000322545">
    <property type="component" value="Unassembled WGS sequence"/>
</dbReference>
<protein>
    <submittedName>
        <fullName evidence="3">Threonine/homoserine efflux transporter RhtA</fullName>
    </submittedName>
</protein>
<feature type="transmembrane region" description="Helical" evidence="1">
    <location>
        <begin position="196"/>
        <end position="223"/>
    </location>
</feature>
<gene>
    <name evidence="3" type="ORF">SAMN05443432_10991</name>
</gene>
<dbReference type="PANTHER" id="PTHR22911:SF103">
    <property type="entry name" value="BLR2811 PROTEIN"/>
    <property type="match status" value="1"/>
</dbReference>
<keyword evidence="1" id="KW-0812">Transmembrane</keyword>
<feature type="transmembrane region" description="Helical" evidence="1">
    <location>
        <begin position="89"/>
        <end position="108"/>
    </location>
</feature>
<keyword evidence="1" id="KW-0472">Membrane</keyword>
<keyword evidence="4" id="KW-1185">Reference proteome</keyword>
<dbReference type="InterPro" id="IPR037185">
    <property type="entry name" value="EmrE-like"/>
</dbReference>
<feature type="transmembrane region" description="Helical" evidence="1">
    <location>
        <begin position="114"/>
        <end position="132"/>
    </location>
</feature>
<keyword evidence="1" id="KW-1133">Transmembrane helix</keyword>